<dbReference type="RefSeq" id="WP_274223454.1">
    <property type="nucleotide sequence ID" value="NZ_JAQZCG020000009.1"/>
</dbReference>
<name>A0ABT5SIE8_9MICO</name>
<proteinExistence type="predicted"/>
<sequence>MSDETTGIALYDRTARDAAAVVISAYSTSFGLAARLLGPRVRPHVRNIYALVRVADEIVDGSAAQAGLSAAAQRRVLDALETETLTAVDEGFSANLIVHAFARTARECGIGADLVRPFFASMRTDLDVTAHDAMSHDSYVYGSAEVVGLMCLQTFVNAGAARPQPAHPDLVDGARRLGAAFQDVNFLRDLPHDVGSLGRDYLGVGTVDTGTGSDETGSVSRVDVLDRIDADLDAAGAIIPRLPADCRRAVTAAHDLFTALSRRLRRAGSTTERVRVPNTVKLGLAARATVGAAPLRAGS</sequence>
<dbReference type="EMBL" id="JAQZCI010000002">
    <property type="protein sequence ID" value="MDD7962590.1"/>
    <property type="molecule type" value="Genomic_DNA"/>
</dbReference>
<dbReference type="Gene3D" id="1.10.600.10">
    <property type="entry name" value="Farnesyl Diphosphate Synthase"/>
    <property type="match status" value="1"/>
</dbReference>
<evidence type="ECO:0000313" key="1">
    <source>
        <dbReference type="EMBL" id="MDD7962590.1"/>
    </source>
</evidence>
<dbReference type="InterPro" id="IPR008949">
    <property type="entry name" value="Isoprenoid_synthase_dom_sf"/>
</dbReference>
<evidence type="ECO:0000313" key="2">
    <source>
        <dbReference type="Proteomes" id="UP001218170"/>
    </source>
</evidence>
<protein>
    <submittedName>
        <fullName evidence="1">Squalene/phytoene synthase family protein</fullName>
    </submittedName>
</protein>
<dbReference type="Proteomes" id="UP001218170">
    <property type="component" value="Unassembled WGS sequence"/>
</dbReference>
<keyword evidence="2" id="KW-1185">Reference proteome</keyword>
<dbReference type="Pfam" id="PF00494">
    <property type="entry name" value="SQS_PSY"/>
    <property type="match status" value="1"/>
</dbReference>
<reference evidence="1 2" key="1">
    <citation type="submission" date="2023-02" db="EMBL/GenBank/DDBJ databases">
        <title>Study of novel species of the Microbacterium genus.</title>
        <authorList>
            <person name="Arroyo-Herrera I."/>
            <person name="Roman-Ponce B."/>
            <person name="Vasquez-Murrieta M.S."/>
        </authorList>
    </citation>
    <scope>NUCLEOTIDE SEQUENCE [LARGE SCALE GENOMIC DNA]</scope>
    <source>
        <strain evidence="1 2">NE1TT3</strain>
    </source>
</reference>
<dbReference type="SFLD" id="SFLDS00005">
    <property type="entry name" value="Isoprenoid_Synthase_Type_I"/>
    <property type="match status" value="1"/>
</dbReference>
<dbReference type="InterPro" id="IPR002060">
    <property type="entry name" value="Squ/phyt_synthse"/>
</dbReference>
<organism evidence="1 2">
    <name type="scientific">Microbacterium thalli</name>
    <dbReference type="NCBI Taxonomy" id="3027921"/>
    <lineage>
        <taxon>Bacteria</taxon>
        <taxon>Bacillati</taxon>
        <taxon>Actinomycetota</taxon>
        <taxon>Actinomycetes</taxon>
        <taxon>Micrococcales</taxon>
        <taxon>Microbacteriaceae</taxon>
        <taxon>Microbacterium</taxon>
    </lineage>
</organism>
<dbReference type="SFLD" id="SFLDG01018">
    <property type="entry name" value="Squalene/Phytoene_Synthase_Lik"/>
    <property type="match status" value="1"/>
</dbReference>
<gene>
    <name evidence="1" type="ORF">PUW80_09535</name>
</gene>
<accession>A0ABT5SIE8</accession>
<comment type="caution">
    <text evidence="1">The sequence shown here is derived from an EMBL/GenBank/DDBJ whole genome shotgun (WGS) entry which is preliminary data.</text>
</comment>
<dbReference type="SUPFAM" id="SSF48576">
    <property type="entry name" value="Terpenoid synthases"/>
    <property type="match status" value="1"/>
</dbReference>
<dbReference type="PANTHER" id="PTHR31480">
    <property type="entry name" value="BIFUNCTIONAL LYCOPENE CYCLASE/PHYTOENE SYNTHASE"/>
    <property type="match status" value="1"/>
</dbReference>